<dbReference type="PANTHER" id="PTHR39444">
    <property type="entry name" value="SITE-SPECIFIC DNA-METHYLTRANSFERASE (ADENINE-SPECIFIC)"/>
    <property type="match status" value="1"/>
</dbReference>
<feature type="region of interest" description="Disordered" evidence="1">
    <location>
        <begin position="1"/>
        <end position="39"/>
    </location>
</feature>
<name>A0AAD9DE16_9STRA</name>
<feature type="compositionally biased region" description="Polar residues" evidence="1">
    <location>
        <begin position="295"/>
        <end position="305"/>
    </location>
</feature>
<reference evidence="2" key="1">
    <citation type="submission" date="2023-06" db="EMBL/GenBank/DDBJ databases">
        <title>Survivors Of The Sea: Transcriptome response of Skeletonema marinoi to long-term dormancy.</title>
        <authorList>
            <person name="Pinder M.I.M."/>
            <person name="Kourtchenko O."/>
            <person name="Robertson E.K."/>
            <person name="Larsson T."/>
            <person name="Maumus F."/>
            <person name="Osuna-Cruz C.M."/>
            <person name="Vancaester E."/>
            <person name="Stenow R."/>
            <person name="Vandepoele K."/>
            <person name="Ploug H."/>
            <person name="Bruchert V."/>
            <person name="Godhe A."/>
            <person name="Topel M."/>
        </authorList>
    </citation>
    <scope>NUCLEOTIDE SEQUENCE</scope>
    <source>
        <strain evidence="2">R05AC</strain>
    </source>
</reference>
<dbReference type="PANTHER" id="PTHR39444:SF3">
    <property type="entry name" value="SITE-SPECIFIC DNA-METHYLTRANSFERASE (ADENINE-SPECIFIC)"/>
    <property type="match status" value="1"/>
</dbReference>
<dbReference type="PROSITE" id="PS00092">
    <property type="entry name" value="N6_MTASE"/>
    <property type="match status" value="1"/>
</dbReference>
<evidence type="ECO:0000313" key="2">
    <source>
        <dbReference type="EMBL" id="KAK1744176.1"/>
    </source>
</evidence>
<keyword evidence="3" id="KW-1185">Reference proteome</keyword>
<proteinExistence type="predicted"/>
<protein>
    <submittedName>
        <fullName evidence="2">Uncharacterized protein</fullName>
    </submittedName>
</protein>
<feature type="region of interest" description="Disordered" evidence="1">
    <location>
        <begin position="282"/>
        <end position="339"/>
    </location>
</feature>
<feature type="compositionally biased region" description="Basic residues" evidence="1">
    <location>
        <begin position="7"/>
        <end position="16"/>
    </location>
</feature>
<dbReference type="GO" id="GO:0032259">
    <property type="term" value="P:methylation"/>
    <property type="evidence" value="ECO:0007669"/>
    <property type="project" value="InterPro"/>
</dbReference>
<dbReference type="EMBL" id="JATAAI010000007">
    <property type="protein sequence ID" value="KAK1744176.1"/>
    <property type="molecule type" value="Genomic_DNA"/>
</dbReference>
<gene>
    <name evidence="2" type="ORF">QTG54_004709</name>
</gene>
<feature type="compositionally biased region" description="Basic residues" evidence="1">
    <location>
        <begin position="316"/>
        <end position="332"/>
    </location>
</feature>
<dbReference type="Gene3D" id="3.40.50.150">
    <property type="entry name" value="Vaccinia Virus protein VP39"/>
    <property type="match status" value="1"/>
</dbReference>
<dbReference type="GO" id="GO:0008168">
    <property type="term" value="F:methyltransferase activity"/>
    <property type="evidence" value="ECO:0007669"/>
    <property type="project" value="InterPro"/>
</dbReference>
<evidence type="ECO:0000256" key="1">
    <source>
        <dbReference type="SAM" id="MobiDB-lite"/>
    </source>
</evidence>
<feature type="compositionally biased region" description="Basic and acidic residues" evidence="1">
    <location>
        <begin position="20"/>
        <end position="30"/>
    </location>
</feature>
<accession>A0AAD9DE16</accession>
<organism evidence="2 3">
    <name type="scientific">Skeletonema marinoi</name>
    <dbReference type="NCBI Taxonomy" id="267567"/>
    <lineage>
        <taxon>Eukaryota</taxon>
        <taxon>Sar</taxon>
        <taxon>Stramenopiles</taxon>
        <taxon>Ochrophyta</taxon>
        <taxon>Bacillariophyta</taxon>
        <taxon>Coscinodiscophyceae</taxon>
        <taxon>Thalassiosirophycidae</taxon>
        <taxon>Thalassiosirales</taxon>
        <taxon>Skeletonemataceae</taxon>
        <taxon>Skeletonema</taxon>
        <taxon>Skeletonema marinoi-dohrnii complex</taxon>
    </lineage>
</organism>
<dbReference type="SUPFAM" id="SSF53335">
    <property type="entry name" value="S-adenosyl-L-methionine-dependent methyltransferases"/>
    <property type="match status" value="1"/>
</dbReference>
<comment type="caution">
    <text evidence="2">The sequence shown here is derived from an EMBL/GenBank/DDBJ whole genome shotgun (WGS) entry which is preliminary data.</text>
</comment>
<dbReference type="GO" id="GO:0003676">
    <property type="term" value="F:nucleic acid binding"/>
    <property type="evidence" value="ECO:0007669"/>
    <property type="project" value="InterPro"/>
</dbReference>
<dbReference type="AlphaFoldDB" id="A0AAD9DE16"/>
<feature type="compositionally biased region" description="Basic and acidic residues" evidence="1">
    <location>
        <begin position="306"/>
        <end position="315"/>
    </location>
</feature>
<dbReference type="InterPro" id="IPR029063">
    <property type="entry name" value="SAM-dependent_MTases_sf"/>
</dbReference>
<sequence length="339" mass="38829">MSSKQPKQNKKRKRSATKTAGDDHDTKSNNRTDWSSGSYPYPTDYNDHFETPQRAYADIYPLLQYCLQKDKKSNNEEAIIYDPYFCTGTAATLMDQTFKSNKDKSPLPSPVRIHHKKADFYVDVKQNKFPQYDILVTNPPYSSNHKERCLDFAVNQLKRNGRPFFLLMPNYVSTKEYWRKITQNVQVVFIAPSTSHPYEYNHPEGTGHEKSPFESVWFCGVSGNEDMKALKDAFIKFHSKHTSTPIPRWAESLQGLIQVGGVSGEKRKNPRQRKKMRLLAMQKSSAAGPPPSSAQVTNTTLPSSVQKKDGRPNKKFDRRKQNSAKKTKKKRLNSGNDVK</sequence>
<dbReference type="Proteomes" id="UP001224775">
    <property type="component" value="Unassembled WGS sequence"/>
</dbReference>
<dbReference type="InterPro" id="IPR002052">
    <property type="entry name" value="DNA_methylase_N6_adenine_CS"/>
</dbReference>
<evidence type="ECO:0000313" key="3">
    <source>
        <dbReference type="Proteomes" id="UP001224775"/>
    </source>
</evidence>